<organism evidence="11 13">
    <name type="scientific">Pyrodictium delaneyi</name>
    <dbReference type="NCBI Taxonomy" id="1273541"/>
    <lineage>
        <taxon>Archaea</taxon>
        <taxon>Thermoproteota</taxon>
        <taxon>Thermoprotei</taxon>
        <taxon>Desulfurococcales</taxon>
        <taxon>Pyrodictiaceae</taxon>
        <taxon>Pyrodictium</taxon>
    </lineage>
</organism>
<evidence type="ECO:0000256" key="4">
    <source>
        <dbReference type="ARBA" id="ARBA00022927"/>
    </source>
</evidence>
<dbReference type="GO" id="GO:0015031">
    <property type="term" value="P:protein transport"/>
    <property type="evidence" value="ECO:0007669"/>
    <property type="project" value="UniProtKB-KW"/>
</dbReference>
<evidence type="ECO:0000256" key="3">
    <source>
        <dbReference type="ARBA" id="ARBA00022692"/>
    </source>
</evidence>
<keyword evidence="6" id="KW-0811">Translocation</keyword>
<dbReference type="KEGG" id="pdl:Pyrde_0548"/>
<comment type="subcellular location">
    <subcellularLocation>
        <location evidence="8">Endomembrane system</location>
        <topology evidence="8">Single-pass membrane protein</topology>
    </subcellularLocation>
</comment>
<proteinExistence type="inferred from homology"/>
<evidence type="ECO:0000256" key="5">
    <source>
        <dbReference type="ARBA" id="ARBA00022989"/>
    </source>
</evidence>
<dbReference type="GeneID" id="26098883"/>
<sequence>MARNAKKSSKKEKEGKGKDTTPTVFTAAGLLAFSEEDALFRIKPLHVMMITIGFIAAVIVFSLI</sequence>
<dbReference type="Pfam" id="PF03911">
    <property type="entry name" value="Sec61_beta"/>
    <property type="match status" value="1"/>
</dbReference>
<evidence type="ECO:0000256" key="10">
    <source>
        <dbReference type="SAM" id="Phobius"/>
    </source>
</evidence>
<dbReference type="OrthoDB" id="15337at2157"/>
<evidence type="ECO:0000256" key="9">
    <source>
        <dbReference type="SAM" id="MobiDB-lite"/>
    </source>
</evidence>
<evidence type="ECO:0000313" key="13">
    <source>
        <dbReference type="Proteomes" id="UP000058613"/>
    </source>
</evidence>
<dbReference type="EMBL" id="CP013011">
    <property type="protein sequence ID" value="ALL00598.1"/>
    <property type="molecule type" value="Genomic_DNA"/>
</dbReference>
<name>A0A0P0N2A9_9CREN</name>
<dbReference type="RefSeq" id="WP_055408013.1">
    <property type="nucleotide sequence ID" value="NZ_CP013011.1"/>
</dbReference>
<reference evidence="11 13" key="1">
    <citation type="submission" date="2015-10" db="EMBL/GenBank/DDBJ databases">
        <title>Complete genome sequence of hyperthermophilic archaeon Pyrodictium delaneyi Su06.</title>
        <authorList>
            <person name="Jung J.-H."/>
            <person name="Lin J."/>
            <person name="Holden J.F."/>
            <person name="Park C.-S."/>
        </authorList>
    </citation>
    <scope>NUCLEOTIDE SEQUENCE [LARGE SCALE GENOMIC DNA]</scope>
    <source>
        <strain evidence="11 13">Su06</strain>
    </source>
</reference>
<feature type="compositionally biased region" description="Basic residues" evidence="9">
    <location>
        <begin position="1"/>
        <end position="10"/>
    </location>
</feature>
<feature type="transmembrane region" description="Helical" evidence="10">
    <location>
        <begin position="44"/>
        <end position="63"/>
    </location>
</feature>
<accession>A0A0P0N2A9</accession>
<reference evidence="12 14" key="2">
    <citation type="submission" date="2017-05" db="EMBL/GenBank/DDBJ databases">
        <title>The draft genome of the hyperthermophilic archaeon 'Pyrodictium delaneyi strain Hulk', an iron and nitrate reducer, reveals the capacity for sulfate reduction.</title>
        <authorList>
            <person name="Demey L.M."/>
            <person name="Miller C."/>
            <person name="Manzella M."/>
            <person name="Reguera G."/>
            <person name="Kashefi K."/>
        </authorList>
    </citation>
    <scope>NUCLEOTIDE SEQUENCE [LARGE SCALE GENOMIC DNA]</scope>
    <source>
        <strain evidence="12 14">Hulk</strain>
    </source>
</reference>
<evidence type="ECO:0000313" key="12">
    <source>
        <dbReference type="EMBL" id="OWJ54058.1"/>
    </source>
</evidence>
<gene>
    <name evidence="12" type="ORF">Pdsh_09340</name>
    <name evidence="11" type="ORF">Pyrde_0548</name>
</gene>
<dbReference type="GO" id="GO:0012505">
    <property type="term" value="C:endomembrane system"/>
    <property type="evidence" value="ECO:0007669"/>
    <property type="project" value="UniProtKB-SubCell"/>
</dbReference>
<feature type="region of interest" description="Disordered" evidence="9">
    <location>
        <begin position="1"/>
        <end position="21"/>
    </location>
</feature>
<evidence type="ECO:0000256" key="8">
    <source>
        <dbReference type="ARBA" id="ARBA00037847"/>
    </source>
</evidence>
<evidence type="ECO:0000256" key="1">
    <source>
        <dbReference type="ARBA" id="ARBA00006103"/>
    </source>
</evidence>
<dbReference type="AlphaFoldDB" id="A0A0P0N2A9"/>
<dbReference type="Proteomes" id="UP000058613">
    <property type="component" value="Chromosome"/>
</dbReference>
<keyword evidence="4" id="KW-0653">Protein transport</keyword>
<protein>
    <submittedName>
        <fullName evidence="12">Preprotein translocase subunit Sec61beta</fullName>
    </submittedName>
</protein>
<keyword evidence="3 10" id="KW-0812">Transmembrane</keyword>
<evidence type="ECO:0000256" key="6">
    <source>
        <dbReference type="ARBA" id="ARBA00023010"/>
    </source>
</evidence>
<dbReference type="EMBL" id="NCQP01000007">
    <property type="protein sequence ID" value="OWJ54058.1"/>
    <property type="molecule type" value="Genomic_DNA"/>
</dbReference>
<evidence type="ECO:0000256" key="2">
    <source>
        <dbReference type="ARBA" id="ARBA00022448"/>
    </source>
</evidence>
<evidence type="ECO:0000313" key="11">
    <source>
        <dbReference type="EMBL" id="ALL00598.1"/>
    </source>
</evidence>
<keyword evidence="14" id="KW-1185">Reference proteome</keyword>
<evidence type="ECO:0000256" key="7">
    <source>
        <dbReference type="ARBA" id="ARBA00023136"/>
    </source>
</evidence>
<evidence type="ECO:0000313" key="14">
    <source>
        <dbReference type="Proteomes" id="UP000196694"/>
    </source>
</evidence>
<keyword evidence="2" id="KW-0813">Transport</keyword>
<comment type="similarity">
    <text evidence="1">Belongs to the SEC61-beta family.</text>
</comment>
<keyword evidence="7 10" id="KW-0472">Membrane</keyword>
<dbReference type="InterPro" id="IPR016482">
    <property type="entry name" value="SecG/Sec61-beta/Sbh"/>
</dbReference>
<dbReference type="Proteomes" id="UP000196694">
    <property type="component" value="Unassembled WGS sequence"/>
</dbReference>
<keyword evidence="5 10" id="KW-1133">Transmembrane helix</keyword>